<keyword evidence="4" id="KW-1185">Reference proteome</keyword>
<feature type="domain" description="DC1" evidence="2">
    <location>
        <begin position="129"/>
        <end position="175"/>
    </location>
</feature>
<keyword evidence="1" id="KW-0677">Repeat</keyword>
<dbReference type="Proteomes" id="UP000829196">
    <property type="component" value="Unassembled WGS sequence"/>
</dbReference>
<evidence type="ECO:0000313" key="4">
    <source>
        <dbReference type="Proteomes" id="UP000829196"/>
    </source>
</evidence>
<dbReference type="InterPro" id="IPR046349">
    <property type="entry name" value="C1-like_sf"/>
</dbReference>
<dbReference type="OrthoDB" id="1909414at2759"/>
<dbReference type="EMBL" id="JAGYWB010000009">
    <property type="protein sequence ID" value="KAI0511857.1"/>
    <property type="molecule type" value="Genomic_DNA"/>
</dbReference>
<name>A0A8T3BHZ9_DENNO</name>
<dbReference type="SUPFAM" id="SSF57889">
    <property type="entry name" value="Cysteine-rich domain"/>
    <property type="match status" value="1"/>
</dbReference>
<comment type="caution">
    <text evidence="3">The sequence shown here is derived from an EMBL/GenBank/DDBJ whole genome shotgun (WGS) entry which is preliminary data.</text>
</comment>
<organism evidence="3 4">
    <name type="scientific">Dendrobium nobile</name>
    <name type="common">Orchid</name>
    <dbReference type="NCBI Taxonomy" id="94219"/>
    <lineage>
        <taxon>Eukaryota</taxon>
        <taxon>Viridiplantae</taxon>
        <taxon>Streptophyta</taxon>
        <taxon>Embryophyta</taxon>
        <taxon>Tracheophyta</taxon>
        <taxon>Spermatophyta</taxon>
        <taxon>Magnoliopsida</taxon>
        <taxon>Liliopsida</taxon>
        <taxon>Asparagales</taxon>
        <taxon>Orchidaceae</taxon>
        <taxon>Epidendroideae</taxon>
        <taxon>Malaxideae</taxon>
        <taxon>Dendrobiinae</taxon>
        <taxon>Dendrobium</taxon>
    </lineage>
</organism>
<evidence type="ECO:0000256" key="1">
    <source>
        <dbReference type="ARBA" id="ARBA00022737"/>
    </source>
</evidence>
<dbReference type="PANTHER" id="PTHR47841:SF3">
    <property type="entry name" value="OS09G0492800 PROTEIN"/>
    <property type="match status" value="1"/>
</dbReference>
<dbReference type="PANTHER" id="PTHR47841">
    <property type="entry name" value="DIACYLGLYCEROL KINASE THETA-LIKE-RELATED"/>
    <property type="match status" value="1"/>
</dbReference>
<accession>A0A8T3BHZ9</accession>
<gene>
    <name evidence="3" type="ORF">KFK09_012491</name>
</gene>
<protein>
    <recommendedName>
        <fullName evidence="2">DC1 domain-containing protein</fullName>
    </recommendedName>
</protein>
<reference evidence="3" key="1">
    <citation type="journal article" date="2022" name="Front. Genet.">
        <title>Chromosome-Scale Assembly of the Dendrobium nobile Genome Provides Insights Into the Molecular Mechanism of the Biosynthesis of the Medicinal Active Ingredient of Dendrobium.</title>
        <authorList>
            <person name="Xu Q."/>
            <person name="Niu S.-C."/>
            <person name="Li K.-L."/>
            <person name="Zheng P.-J."/>
            <person name="Zhang X.-J."/>
            <person name="Jia Y."/>
            <person name="Liu Y."/>
            <person name="Niu Y.-X."/>
            <person name="Yu L.-H."/>
            <person name="Chen D.-F."/>
            <person name="Zhang G.-Q."/>
        </authorList>
    </citation>
    <scope>NUCLEOTIDE SEQUENCE</scope>
    <source>
        <tissue evidence="3">Leaf</tissue>
    </source>
</reference>
<sequence length="247" mass="27547">MELQAIPKPNQEEVILHFSHPHHPLVLMNLPYLFTCMGCKEFGAGKRMKCQICDFVLHDFCAFAPASLTNHPFHYNHQLVFYTKSSGFLPSRCQICSNSAKGYVFKCTICGFQMHPCCAMMNWEMNLPIHQHPVILSQQMNGDVGILCRICRRKKSGLMYCCGVSCGYYIHAICAKELINGLYENGIKPPEKSKMMGTSTLKLASHLIFGIIGDLVEGIGEGIGEALIDSIARGRCASMRSKHLPSN</sequence>
<dbReference type="Pfam" id="PF03107">
    <property type="entry name" value="C1_2"/>
    <property type="match status" value="2"/>
</dbReference>
<evidence type="ECO:0000259" key="2">
    <source>
        <dbReference type="Pfam" id="PF03107"/>
    </source>
</evidence>
<evidence type="ECO:0000313" key="3">
    <source>
        <dbReference type="EMBL" id="KAI0511857.1"/>
    </source>
</evidence>
<proteinExistence type="predicted"/>
<dbReference type="AlphaFoldDB" id="A0A8T3BHZ9"/>
<dbReference type="InterPro" id="IPR004146">
    <property type="entry name" value="DC1"/>
</dbReference>
<feature type="domain" description="DC1" evidence="2">
    <location>
        <begin position="18"/>
        <end position="62"/>
    </location>
</feature>